<evidence type="ECO:0000256" key="4">
    <source>
        <dbReference type="ARBA" id="ARBA00023136"/>
    </source>
</evidence>
<dbReference type="SMART" id="SM00564">
    <property type="entry name" value="PQQ"/>
    <property type="match status" value="2"/>
</dbReference>
<dbReference type="InterPro" id="IPR011047">
    <property type="entry name" value="Quinoprotein_ADH-like_sf"/>
</dbReference>
<name>A0A3P8WP01_CYNSE</name>
<keyword evidence="10" id="KW-1185">Reference proteome</keyword>
<dbReference type="GO" id="GO:0016020">
    <property type="term" value="C:membrane"/>
    <property type="evidence" value="ECO:0007669"/>
    <property type="project" value="UniProtKB-SubCell"/>
</dbReference>
<dbReference type="InterPro" id="IPR018391">
    <property type="entry name" value="PQQ_b-propeller_rpt"/>
</dbReference>
<keyword evidence="2 7" id="KW-0812">Transmembrane</keyword>
<dbReference type="Ensembl" id="ENSCSET00000027607.1">
    <property type="protein sequence ID" value="ENSCSEP00000027241.1"/>
    <property type="gene ID" value="ENSCSEG00000017395.1"/>
</dbReference>
<reference evidence="9 10" key="1">
    <citation type="journal article" date="2014" name="Nat. Genet.">
        <title>Whole-genome sequence of a flatfish provides insights into ZW sex chromosome evolution and adaptation to a benthic lifestyle.</title>
        <authorList>
            <person name="Chen S."/>
            <person name="Zhang G."/>
            <person name="Shao C."/>
            <person name="Huang Q."/>
            <person name="Liu G."/>
            <person name="Zhang P."/>
            <person name="Song W."/>
            <person name="An N."/>
            <person name="Chalopin D."/>
            <person name="Volff J.N."/>
            <person name="Hong Y."/>
            <person name="Li Q."/>
            <person name="Sha Z."/>
            <person name="Zhou H."/>
            <person name="Xie M."/>
            <person name="Yu Q."/>
            <person name="Liu Y."/>
            <person name="Xiang H."/>
            <person name="Wang N."/>
            <person name="Wu K."/>
            <person name="Yang C."/>
            <person name="Zhou Q."/>
            <person name="Liao X."/>
            <person name="Yang L."/>
            <person name="Hu Q."/>
            <person name="Zhang J."/>
            <person name="Meng L."/>
            <person name="Jin L."/>
            <person name="Tian Y."/>
            <person name="Lian J."/>
            <person name="Yang J."/>
            <person name="Miao G."/>
            <person name="Liu S."/>
            <person name="Liang Z."/>
            <person name="Yan F."/>
            <person name="Li Y."/>
            <person name="Sun B."/>
            <person name="Zhang H."/>
            <person name="Zhang J."/>
            <person name="Zhu Y."/>
            <person name="Du M."/>
            <person name="Zhao Y."/>
            <person name="Schartl M."/>
            <person name="Tang Q."/>
            <person name="Wang J."/>
        </authorList>
    </citation>
    <scope>NUCLEOTIDE SEQUENCE</scope>
</reference>
<dbReference type="Gene3D" id="2.130.10.10">
    <property type="entry name" value="YVTN repeat-like/Quinoprotein amine dehydrogenase"/>
    <property type="match status" value="1"/>
</dbReference>
<keyword evidence="4 7" id="KW-0472">Membrane</keyword>
<dbReference type="AlphaFoldDB" id="A0A3P8WP01"/>
<sequence>METTDHATEGDPLKRGEDGLETVAAPSGAEQKMKKKKSCKEILAFVRANHWRTAVFFFSLFLCLTIVFAFSFILPCPVRPQYLISWNRSFSHAETYDFLAVESASEDQVMDVTFVVKMSESSKNCTDEGLPSPCLFVIAVDGTDGETLWERPLRPEFHWAQCGLQTSESSRTWDCLLSHSDQISALDKKTGEIKWQCPHPPGFRSVRPVLSTPDLDGDAVGDVALVRTNNATTQLVFLSGKNGIQIGSSVSLSTSGTQKHLLQRTPKSSRYVVLQQDTGLYGLALRRIAAKAKAGMEKVLRQDDRWEKNANPTSGLIPIYNEPYFGHFNKDGLLDVVIEEDVGNNNKRIVIIDGKSGLLLWEYTLLAASNSPRPATIHTSNFVSIFVFWGTEIPAAATTIPAISQRHSFMLHPVYPQVLLKSTNVVDHIVAFTATLLERGRHAAYFLLTGPATEGVQGTVILRKRKLKQDVPQSKVLSVGGVRPSEEDEDIKEAFNRLRFSDN</sequence>
<evidence type="ECO:0000256" key="6">
    <source>
        <dbReference type="SAM" id="MobiDB-lite"/>
    </source>
</evidence>
<evidence type="ECO:0000259" key="8">
    <source>
        <dbReference type="Pfam" id="PF23727"/>
    </source>
</evidence>
<evidence type="ECO:0000256" key="3">
    <source>
        <dbReference type="ARBA" id="ARBA00022989"/>
    </source>
</evidence>
<dbReference type="GeneTree" id="ENSGT00530000063694"/>
<feature type="transmembrane region" description="Helical" evidence="7">
    <location>
        <begin position="54"/>
        <end position="74"/>
    </location>
</feature>
<reference evidence="9" key="2">
    <citation type="submission" date="2025-08" db="UniProtKB">
        <authorList>
            <consortium name="Ensembl"/>
        </authorList>
    </citation>
    <scope>IDENTIFICATION</scope>
</reference>
<reference evidence="9" key="3">
    <citation type="submission" date="2025-09" db="UniProtKB">
        <authorList>
            <consortium name="Ensembl"/>
        </authorList>
    </citation>
    <scope>IDENTIFICATION</scope>
</reference>
<feature type="region of interest" description="Disordered" evidence="6">
    <location>
        <begin position="1"/>
        <end position="21"/>
    </location>
</feature>
<dbReference type="InterPro" id="IPR045232">
    <property type="entry name" value="FAM234"/>
</dbReference>
<evidence type="ECO:0000313" key="9">
    <source>
        <dbReference type="Ensembl" id="ENSCSEP00000027241.1"/>
    </source>
</evidence>
<evidence type="ECO:0000256" key="7">
    <source>
        <dbReference type="SAM" id="Phobius"/>
    </source>
</evidence>
<evidence type="ECO:0000313" key="10">
    <source>
        <dbReference type="Proteomes" id="UP000265120"/>
    </source>
</evidence>
<dbReference type="PANTHER" id="PTHR21419">
    <property type="match status" value="1"/>
</dbReference>
<comment type="subcellular location">
    <subcellularLocation>
        <location evidence="1">Membrane</location>
        <topology evidence="1">Single-pass membrane protein</topology>
    </subcellularLocation>
</comment>
<evidence type="ECO:0000256" key="2">
    <source>
        <dbReference type="ARBA" id="ARBA00022692"/>
    </source>
</evidence>
<accession>A0A3P8WP01</accession>
<keyword evidence="3 7" id="KW-1133">Transmembrane helix</keyword>
<dbReference type="InterPro" id="IPR055409">
    <property type="entry name" value="Beta-prop_FAM234A_B"/>
</dbReference>
<evidence type="ECO:0000256" key="5">
    <source>
        <dbReference type="ARBA" id="ARBA00025791"/>
    </source>
</evidence>
<dbReference type="Proteomes" id="UP000265120">
    <property type="component" value="Chromosome 1"/>
</dbReference>
<protein>
    <submittedName>
        <fullName evidence="9">Family with sequence similarity 234 member A</fullName>
    </submittedName>
</protein>
<comment type="similarity">
    <text evidence="5">Belongs to the FAM234 family.</text>
</comment>
<dbReference type="InterPro" id="IPR015943">
    <property type="entry name" value="WD40/YVTN_repeat-like_dom_sf"/>
</dbReference>
<dbReference type="SUPFAM" id="SSF50998">
    <property type="entry name" value="Quinoprotein alcohol dehydrogenase-like"/>
    <property type="match status" value="1"/>
</dbReference>
<proteinExistence type="inferred from homology"/>
<feature type="compositionally biased region" description="Basic and acidic residues" evidence="6">
    <location>
        <begin position="1"/>
        <end position="18"/>
    </location>
</feature>
<dbReference type="Pfam" id="PF23727">
    <property type="entry name" value="Beta-prop_FAM234A_B"/>
    <property type="match status" value="1"/>
</dbReference>
<feature type="domain" description="FAM234A/B beta-propeller" evidence="8">
    <location>
        <begin position="86"/>
        <end position="321"/>
    </location>
</feature>
<dbReference type="PANTHER" id="PTHR21419:SF7">
    <property type="entry name" value="PROTEIN FAM234A"/>
    <property type="match status" value="1"/>
</dbReference>
<evidence type="ECO:0000256" key="1">
    <source>
        <dbReference type="ARBA" id="ARBA00004167"/>
    </source>
</evidence>
<organism evidence="9 10">
    <name type="scientific">Cynoglossus semilaevis</name>
    <name type="common">Tongue sole</name>
    <dbReference type="NCBI Taxonomy" id="244447"/>
    <lineage>
        <taxon>Eukaryota</taxon>
        <taxon>Metazoa</taxon>
        <taxon>Chordata</taxon>
        <taxon>Craniata</taxon>
        <taxon>Vertebrata</taxon>
        <taxon>Euteleostomi</taxon>
        <taxon>Actinopterygii</taxon>
        <taxon>Neopterygii</taxon>
        <taxon>Teleostei</taxon>
        <taxon>Neoteleostei</taxon>
        <taxon>Acanthomorphata</taxon>
        <taxon>Carangaria</taxon>
        <taxon>Pleuronectiformes</taxon>
        <taxon>Pleuronectoidei</taxon>
        <taxon>Cynoglossidae</taxon>
        <taxon>Cynoglossinae</taxon>
        <taxon>Cynoglossus</taxon>
    </lineage>
</organism>